<dbReference type="AlphaFoldDB" id="A0AAX7UZC4"/>
<evidence type="ECO:0000256" key="3">
    <source>
        <dbReference type="ARBA" id="ARBA00022454"/>
    </source>
</evidence>
<dbReference type="Ensembl" id="ENSACLT00000062863.1">
    <property type="protein sequence ID" value="ENSACLP00000074664.1"/>
    <property type="gene ID" value="ENSACLG00000016533.2"/>
</dbReference>
<dbReference type="GO" id="GO:0000793">
    <property type="term" value="C:condensed chromosome"/>
    <property type="evidence" value="ECO:0007669"/>
    <property type="project" value="TreeGrafter"/>
</dbReference>
<dbReference type="Proteomes" id="UP000265100">
    <property type="component" value="Chromosome 6"/>
</dbReference>
<evidence type="ECO:0000256" key="1">
    <source>
        <dbReference type="ARBA" id="ARBA00004286"/>
    </source>
</evidence>
<keyword evidence="5" id="KW-0498">Mitosis</keyword>
<feature type="coiled-coil region" evidence="8">
    <location>
        <begin position="525"/>
        <end position="552"/>
    </location>
</feature>
<name>A0AAX7UZC4_ASTCA</name>
<evidence type="ECO:0000259" key="10">
    <source>
        <dbReference type="Pfam" id="PF12719"/>
    </source>
</evidence>
<reference evidence="11 12" key="1">
    <citation type="submission" date="2018-05" db="EMBL/GenBank/DDBJ databases">
        <authorList>
            <person name="Datahose"/>
        </authorList>
    </citation>
    <scope>NUCLEOTIDE SEQUENCE</scope>
</reference>
<evidence type="ECO:0000256" key="8">
    <source>
        <dbReference type="SAM" id="Coils"/>
    </source>
</evidence>
<dbReference type="GO" id="GO:0051301">
    <property type="term" value="P:cell division"/>
    <property type="evidence" value="ECO:0007669"/>
    <property type="project" value="UniProtKB-KW"/>
</dbReference>
<feature type="domain" description="Nuclear condensin complex subunit 3 C-terminal" evidence="10">
    <location>
        <begin position="569"/>
        <end position="872"/>
    </location>
</feature>
<evidence type="ECO:0000313" key="12">
    <source>
        <dbReference type="Proteomes" id="UP000265100"/>
    </source>
</evidence>
<evidence type="ECO:0000313" key="11">
    <source>
        <dbReference type="Ensembl" id="ENSACLP00000074664.1"/>
    </source>
</evidence>
<dbReference type="PANTHER" id="PTHR14418">
    <property type="entry name" value="CONDENSIN COMPLEX SUBUNIT 3-RELATED"/>
    <property type="match status" value="1"/>
</dbReference>
<accession>A0AAX7UZC4</accession>
<comment type="similarity">
    <text evidence="2">Belongs to the CND3 (condensin subunit 3) family.</text>
</comment>
<comment type="subcellular location">
    <subcellularLocation>
        <location evidence="1">Chromosome</location>
    </subcellularLocation>
</comment>
<keyword evidence="7" id="KW-0131">Cell cycle</keyword>
<dbReference type="SUPFAM" id="SSF48371">
    <property type="entry name" value="ARM repeat"/>
    <property type="match status" value="1"/>
</dbReference>
<proteinExistence type="inferred from homology"/>
<organism evidence="11 12">
    <name type="scientific">Astatotilapia calliptera</name>
    <name type="common">Eastern happy</name>
    <name type="synonym">Chromis callipterus</name>
    <dbReference type="NCBI Taxonomy" id="8154"/>
    <lineage>
        <taxon>Eukaryota</taxon>
        <taxon>Metazoa</taxon>
        <taxon>Chordata</taxon>
        <taxon>Craniata</taxon>
        <taxon>Vertebrata</taxon>
        <taxon>Euteleostomi</taxon>
        <taxon>Actinopterygii</taxon>
        <taxon>Neopterygii</taxon>
        <taxon>Teleostei</taxon>
        <taxon>Neoteleostei</taxon>
        <taxon>Acanthomorphata</taxon>
        <taxon>Ovalentaria</taxon>
        <taxon>Cichlomorphae</taxon>
        <taxon>Cichliformes</taxon>
        <taxon>Cichlidae</taxon>
        <taxon>African cichlids</taxon>
        <taxon>Pseudocrenilabrinae</taxon>
        <taxon>Haplochromini</taxon>
        <taxon>Astatotilapia</taxon>
    </lineage>
</organism>
<feature type="region of interest" description="Disordered" evidence="9">
    <location>
        <begin position="80"/>
        <end position="104"/>
    </location>
</feature>
<dbReference type="InterPro" id="IPR011989">
    <property type="entry name" value="ARM-like"/>
</dbReference>
<evidence type="ECO:0000256" key="9">
    <source>
        <dbReference type="SAM" id="MobiDB-lite"/>
    </source>
</evidence>
<keyword evidence="3" id="KW-0158">Chromosome</keyword>
<reference evidence="11" key="3">
    <citation type="submission" date="2025-08" db="UniProtKB">
        <authorList>
            <consortium name="Ensembl"/>
        </authorList>
    </citation>
    <scope>IDENTIFICATION</scope>
</reference>
<keyword evidence="6" id="KW-0226">DNA condensation</keyword>
<keyword evidence="8" id="KW-0175">Coiled coil</keyword>
<evidence type="ECO:0000256" key="5">
    <source>
        <dbReference type="ARBA" id="ARBA00022776"/>
    </source>
</evidence>
<feature type="compositionally biased region" description="Acidic residues" evidence="9">
    <location>
        <begin position="88"/>
        <end position="104"/>
    </location>
</feature>
<dbReference type="InterPro" id="IPR027165">
    <property type="entry name" value="CND3"/>
</dbReference>
<evidence type="ECO:0000256" key="7">
    <source>
        <dbReference type="ARBA" id="ARBA00023306"/>
    </source>
</evidence>
<protein>
    <recommendedName>
        <fullName evidence="10">Nuclear condensin complex subunit 3 C-terminal domain-containing protein</fullName>
    </recommendedName>
</protein>
<keyword evidence="12" id="KW-1185">Reference proteome</keyword>
<evidence type="ECO:0000256" key="6">
    <source>
        <dbReference type="ARBA" id="ARBA00023067"/>
    </source>
</evidence>
<dbReference type="Pfam" id="PF12719">
    <property type="entry name" value="Cnd3"/>
    <property type="match status" value="1"/>
</dbReference>
<dbReference type="InterPro" id="IPR025977">
    <property type="entry name" value="Cnd3_C"/>
</dbReference>
<keyword evidence="4" id="KW-0132">Cell division</keyword>
<evidence type="ECO:0000256" key="4">
    <source>
        <dbReference type="ARBA" id="ARBA00022618"/>
    </source>
</evidence>
<evidence type="ECO:0000256" key="2">
    <source>
        <dbReference type="ARBA" id="ARBA00006533"/>
    </source>
</evidence>
<dbReference type="GO" id="GO:0000796">
    <property type="term" value="C:condensin complex"/>
    <property type="evidence" value="ECO:0007669"/>
    <property type="project" value="InterPro"/>
</dbReference>
<dbReference type="FunFam" id="1.25.10.10:FF:000461">
    <property type="entry name" value="Non-SMC condensin I complex, subunit G"/>
    <property type="match status" value="1"/>
</dbReference>
<dbReference type="GO" id="GO:0005737">
    <property type="term" value="C:cytoplasm"/>
    <property type="evidence" value="ECO:0007669"/>
    <property type="project" value="TreeGrafter"/>
</dbReference>
<dbReference type="GeneTree" id="ENSGT00390000001577"/>
<sequence>KMTADNEIDIKEAFQRAQKGHNNKAKLVASLKSRYNKLEDKSLFHEEFAHYLKYAMIVYKREPAVENVIEFVARFASSFQSPPKTNEEGEQQQEEEEEEDDDAEDDHPFLSFIFNFLLESHKANSHAVRFRACQLINKLLGSMAENAQIDDDLFDRIHQAMLVRVTDKFPNVRIQAALAMTRLQQPTDPDCPTINAFMLILENDTNAEVRRAVLSCIAMSPRTLLKVLKRTRDIKENVRKLAYQVLADKVHIKALSIAQRVSLLQQGLHDTSEAVREVVCSRLLPAWLLRLDGNIIELLHRLDVENCAETALETLKAIFKNIPTEELYSHFSLSLCEFIRSKGDDGDEMLEQVLPDAATYADYLCGYLKAVPVLSEEQRADFNQVELVMTKEFISQHLIHLIGCLDTNEEGGRKRVLAVLQDMLALPQTPSSLVFLLTEKLLNLISDDHRRIQTVIFHLNSPLLSVLQLKNDPPLLFLLSDLFVFVFLFFFFPSFRSQLAEVKVRILEAKQTLEDCISAQEFSQAAELKNSITDLENRRNQILQDIAESNQVADKEVRTEKNDPDTLLRCLTMCAELLKQMNIKTRIGPTTSALMSSLILPSIASAHPAVRNMAVVCLGTCALHSKELAKTHMVLLLQIAQLDEVKIRISALRDIIDLLLLFGFQLLSETAATEAAPPSQSSPENQDDDMAVATDEKADVPEDTAQSILVMLSEFLDSEVSDLRTETAEGLAKLMYTGRISSAKMLSRLVLLWYNPVTEDDIRLRHCLGVFFQLYTRESRAHQEVVEESFLLTVRTLMNAPATSPLAEVDINNVVELFVELTRPGALIKPSTNTEEVCVHDYMAVRICGEMLKDPTAPEVRLYAKTLSNLELSRDETVREDLQTLLQQLVQEGPIDAQELLGLGETAKAFSELTLNRGRNSLVTPPKKRRCKHE</sequence>
<dbReference type="GO" id="GO:0007076">
    <property type="term" value="P:mitotic chromosome condensation"/>
    <property type="evidence" value="ECO:0007669"/>
    <property type="project" value="InterPro"/>
</dbReference>
<reference evidence="12" key="2">
    <citation type="submission" date="2023-03" db="EMBL/GenBank/DDBJ databases">
        <authorList>
            <consortium name="Wellcome Sanger Institute Data Sharing"/>
        </authorList>
    </citation>
    <scope>NUCLEOTIDE SEQUENCE [LARGE SCALE GENOMIC DNA]</scope>
</reference>
<gene>
    <name evidence="11" type="primary">NCAPG</name>
</gene>
<reference evidence="11" key="4">
    <citation type="submission" date="2025-09" db="UniProtKB">
        <authorList>
            <consortium name="Ensembl"/>
        </authorList>
    </citation>
    <scope>IDENTIFICATION</scope>
</reference>
<dbReference type="Gene3D" id="1.25.10.10">
    <property type="entry name" value="Leucine-rich Repeat Variant"/>
    <property type="match status" value="1"/>
</dbReference>
<dbReference type="PANTHER" id="PTHR14418:SF5">
    <property type="entry name" value="CONDENSIN COMPLEX SUBUNIT 3"/>
    <property type="match status" value="1"/>
</dbReference>
<dbReference type="InterPro" id="IPR016024">
    <property type="entry name" value="ARM-type_fold"/>
</dbReference>